<proteinExistence type="predicted"/>
<dbReference type="EMBL" id="JACYTP010000006">
    <property type="protein sequence ID" value="MBD8513366.1"/>
    <property type="molecule type" value="Genomic_DNA"/>
</dbReference>
<dbReference type="PROSITE" id="PS51257">
    <property type="entry name" value="PROKAR_LIPOPROTEIN"/>
    <property type="match status" value="1"/>
</dbReference>
<keyword evidence="1" id="KW-0732">Signal</keyword>
<sequence>MKNIIFLLFFISPATWAGCNNIACYGVGKDAIVNVYLHPSGNIYLGAPEKDKLNCQLDGGTYMTLKPAHPLFSEIYSTILTGIAAQKQMQIRIVENSPECEVMYVTINS</sequence>
<dbReference type="Proteomes" id="UP000649768">
    <property type="component" value="Unassembled WGS sequence"/>
</dbReference>
<name>A0ABR9BPI5_9GAMM</name>
<dbReference type="RefSeq" id="WP_192016056.1">
    <property type="nucleotide sequence ID" value="NZ_JACYTP010000006.1"/>
</dbReference>
<comment type="caution">
    <text evidence="2">The sequence shown here is derived from an EMBL/GenBank/DDBJ whole genome shotgun (WGS) entry which is preliminary data.</text>
</comment>
<feature type="chain" id="PRO_5047485225" evidence="1">
    <location>
        <begin position="18"/>
        <end position="109"/>
    </location>
</feature>
<evidence type="ECO:0000313" key="3">
    <source>
        <dbReference type="Proteomes" id="UP000649768"/>
    </source>
</evidence>
<organism evidence="2 3">
    <name type="scientific">Photobacterium arenosum</name>
    <dbReference type="NCBI Taxonomy" id="2774143"/>
    <lineage>
        <taxon>Bacteria</taxon>
        <taxon>Pseudomonadati</taxon>
        <taxon>Pseudomonadota</taxon>
        <taxon>Gammaproteobacteria</taxon>
        <taxon>Vibrionales</taxon>
        <taxon>Vibrionaceae</taxon>
        <taxon>Photobacterium</taxon>
    </lineage>
</organism>
<gene>
    <name evidence="2" type="ORF">IFO68_11835</name>
</gene>
<protein>
    <submittedName>
        <fullName evidence="2">Uncharacterized protein</fullName>
    </submittedName>
</protein>
<accession>A0ABR9BPI5</accession>
<keyword evidence="3" id="KW-1185">Reference proteome</keyword>
<reference evidence="2 3" key="1">
    <citation type="submission" date="2020-09" db="EMBL/GenBank/DDBJ databases">
        <title>Photobacterium sp. CAU 1568 isolated from sand of Sido Beach.</title>
        <authorList>
            <person name="Kim W."/>
        </authorList>
    </citation>
    <scope>NUCLEOTIDE SEQUENCE [LARGE SCALE GENOMIC DNA]</scope>
    <source>
        <strain evidence="2 3">CAU 1568</strain>
    </source>
</reference>
<evidence type="ECO:0000313" key="2">
    <source>
        <dbReference type="EMBL" id="MBD8513366.1"/>
    </source>
</evidence>
<evidence type="ECO:0000256" key="1">
    <source>
        <dbReference type="SAM" id="SignalP"/>
    </source>
</evidence>
<feature type="signal peptide" evidence="1">
    <location>
        <begin position="1"/>
        <end position="17"/>
    </location>
</feature>